<evidence type="ECO:0000259" key="1">
    <source>
        <dbReference type="Pfam" id="PF02875"/>
    </source>
</evidence>
<sequence length="128" mass="14486">MKNLITTAREFSPKRVMVLFGCGGNRDKTKRPIMGRIATELADYVVITSDNPRDEDPLEIIEEIKSGINKTNFTIIPDRYTAIKHILTFAKTGDTVLVAGKGHEDYQIIGAKRQHFDDKEIVKRILRG</sequence>
<dbReference type="PANTHER" id="PTHR23135:SF4">
    <property type="entry name" value="UDP-N-ACETYLMURAMOYL-L-ALANYL-D-GLUTAMATE--2,6-DIAMINOPIMELATE LIGASE MURE HOMOLOG, CHLOROPLASTIC"/>
    <property type="match status" value="1"/>
</dbReference>
<gene>
    <name evidence="2" type="ORF">ENW73_04265</name>
</gene>
<dbReference type="InterPro" id="IPR036615">
    <property type="entry name" value="Mur_ligase_C_dom_sf"/>
</dbReference>
<dbReference type="GO" id="GO:0016881">
    <property type="term" value="F:acid-amino acid ligase activity"/>
    <property type="evidence" value="ECO:0007669"/>
    <property type="project" value="InterPro"/>
</dbReference>
<dbReference type="EMBL" id="DTLI01000112">
    <property type="protein sequence ID" value="HHS52065.1"/>
    <property type="molecule type" value="Genomic_DNA"/>
</dbReference>
<reference evidence="2" key="1">
    <citation type="journal article" date="2020" name="mSystems">
        <title>Genome- and Community-Level Interaction Insights into Carbon Utilization and Element Cycling Functions of Hydrothermarchaeota in Hydrothermal Sediment.</title>
        <authorList>
            <person name="Zhou Z."/>
            <person name="Liu Y."/>
            <person name="Xu W."/>
            <person name="Pan J."/>
            <person name="Luo Z.H."/>
            <person name="Li M."/>
        </authorList>
    </citation>
    <scope>NUCLEOTIDE SEQUENCE [LARGE SCALE GENOMIC DNA]</scope>
    <source>
        <strain evidence="2">SpSt-876</strain>
    </source>
</reference>
<dbReference type="InterPro" id="IPR004101">
    <property type="entry name" value="Mur_ligase_C"/>
</dbReference>
<protein>
    <recommendedName>
        <fullName evidence="1">Mur ligase C-terminal domain-containing protein</fullName>
    </recommendedName>
</protein>
<evidence type="ECO:0000313" key="2">
    <source>
        <dbReference type="EMBL" id="HHS52065.1"/>
    </source>
</evidence>
<organism evidence="2">
    <name type="scientific">candidate division WOR-3 bacterium</name>
    <dbReference type="NCBI Taxonomy" id="2052148"/>
    <lineage>
        <taxon>Bacteria</taxon>
        <taxon>Bacteria division WOR-3</taxon>
    </lineage>
</organism>
<dbReference type="PANTHER" id="PTHR23135">
    <property type="entry name" value="MUR LIGASE FAMILY MEMBER"/>
    <property type="match status" value="1"/>
</dbReference>
<feature type="domain" description="Mur ligase C-terminal" evidence="1">
    <location>
        <begin position="1"/>
        <end position="102"/>
    </location>
</feature>
<dbReference type="Pfam" id="PF02875">
    <property type="entry name" value="Mur_ligase_C"/>
    <property type="match status" value="1"/>
</dbReference>
<dbReference type="SUPFAM" id="SSF53244">
    <property type="entry name" value="MurD-like peptide ligases, peptide-binding domain"/>
    <property type="match status" value="1"/>
</dbReference>
<dbReference type="AlphaFoldDB" id="A0A7C6A8W9"/>
<dbReference type="Gene3D" id="3.90.190.20">
    <property type="entry name" value="Mur ligase, C-terminal domain"/>
    <property type="match status" value="1"/>
</dbReference>
<accession>A0A7C6A8W9</accession>
<name>A0A7C6A8W9_UNCW3</name>
<comment type="caution">
    <text evidence="2">The sequence shown here is derived from an EMBL/GenBank/DDBJ whole genome shotgun (WGS) entry which is preliminary data.</text>
</comment>
<proteinExistence type="predicted"/>